<evidence type="ECO:0000256" key="1">
    <source>
        <dbReference type="SAM" id="MobiDB-lite"/>
    </source>
</evidence>
<feature type="region of interest" description="Disordered" evidence="1">
    <location>
        <begin position="75"/>
        <end position="96"/>
    </location>
</feature>
<evidence type="ECO:0000259" key="2">
    <source>
        <dbReference type="PROSITE" id="PS50801"/>
    </source>
</evidence>
<organism evidence="3 4">
    <name type="scientific">Kineococcus mangrovi</name>
    <dbReference type="NCBI Taxonomy" id="1660183"/>
    <lineage>
        <taxon>Bacteria</taxon>
        <taxon>Bacillati</taxon>
        <taxon>Actinomycetota</taxon>
        <taxon>Actinomycetes</taxon>
        <taxon>Kineosporiales</taxon>
        <taxon>Kineosporiaceae</taxon>
        <taxon>Kineococcus</taxon>
    </lineage>
</organism>
<dbReference type="Proteomes" id="UP001566476">
    <property type="component" value="Unassembled WGS sequence"/>
</dbReference>
<feature type="domain" description="STAS" evidence="2">
    <location>
        <begin position="8"/>
        <end position="114"/>
    </location>
</feature>
<name>A0ABV4IA39_9ACTN</name>
<evidence type="ECO:0000313" key="4">
    <source>
        <dbReference type="Proteomes" id="UP001566476"/>
    </source>
</evidence>
<dbReference type="RefSeq" id="WP_370720316.1">
    <property type="nucleotide sequence ID" value="NZ_JBGGTQ010000009.1"/>
</dbReference>
<gene>
    <name evidence="3" type="ORF">AB2L28_17740</name>
</gene>
<dbReference type="EMBL" id="JBGGTQ010000009">
    <property type="protein sequence ID" value="MEZ0494082.1"/>
    <property type="molecule type" value="Genomic_DNA"/>
</dbReference>
<evidence type="ECO:0000313" key="3">
    <source>
        <dbReference type="EMBL" id="MEZ0494082.1"/>
    </source>
</evidence>
<dbReference type="Pfam" id="PF01740">
    <property type="entry name" value="STAS"/>
    <property type="match status" value="1"/>
</dbReference>
<comment type="caution">
    <text evidence="3">The sequence shown here is derived from an EMBL/GenBank/DDBJ whole genome shotgun (WGS) entry which is preliminary data.</text>
</comment>
<accession>A0ABV4IA39</accession>
<keyword evidence="4" id="KW-1185">Reference proteome</keyword>
<dbReference type="PROSITE" id="PS50801">
    <property type="entry name" value="STAS"/>
    <property type="match status" value="1"/>
</dbReference>
<dbReference type="Gene3D" id="3.30.750.24">
    <property type="entry name" value="STAS domain"/>
    <property type="match status" value="1"/>
</dbReference>
<dbReference type="InterPro" id="IPR002645">
    <property type="entry name" value="STAS_dom"/>
</dbReference>
<protein>
    <submittedName>
        <fullName evidence="3">STAS domain-containing protein</fullName>
    </submittedName>
</protein>
<dbReference type="InterPro" id="IPR036513">
    <property type="entry name" value="STAS_dom_sf"/>
</dbReference>
<reference evidence="3 4" key="1">
    <citation type="submission" date="2024-07" db="EMBL/GenBank/DDBJ databases">
        <authorList>
            <person name="Thanompreechachai J."/>
            <person name="Duangmal K."/>
        </authorList>
    </citation>
    <scope>NUCLEOTIDE SEQUENCE [LARGE SCALE GENOMIC DNA]</scope>
    <source>
        <strain evidence="3 4">TBRC 1896</strain>
    </source>
</reference>
<sequence>MQELLMDFAVSCDRRPGVAVLQVSGGLDAETSPLVLACAEAGLQWSPHLLVDLSGVISFDDCALSVIADLRDRDQRSGGRLSTTDNPTDPPQGEQVLPVSLQPLEGKVTTTLIR</sequence>
<proteinExistence type="predicted"/>
<dbReference type="SUPFAM" id="SSF52091">
    <property type="entry name" value="SpoIIaa-like"/>
    <property type="match status" value="1"/>
</dbReference>